<gene>
    <name evidence="1" type="ORF">SY85_12790</name>
</gene>
<keyword evidence="2" id="KW-1185">Reference proteome</keyword>
<dbReference type="KEGG" id="fla:SY85_12790"/>
<organism evidence="1 2">
    <name type="scientific">Flavisolibacter tropicus</name>
    <dbReference type="NCBI Taxonomy" id="1492898"/>
    <lineage>
        <taxon>Bacteria</taxon>
        <taxon>Pseudomonadati</taxon>
        <taxon>Bacteroidota</taxon>
        <taxon>Chitinophagia</taxon>
        <taxon>Chitinophagales</taxon>
        <taxon>Chitinophagaceae</taxon>
        <taxon>Flavisolibacter</taxon>
    </lineage>
</organism>
<dbReference type="SUPFAM" id="SSF49464">
    <property type="entry name" value="Carboxypeptidase regulatory domain-like"/>
    <property type="match status" value="1"/>
</dbReference>
<sequence>MLLVLLVTQAQAQTSILKGYLRDSITHYPLPNGTIINQRTQKKVTTNDSGFFFLDATSGDRIYIQVPEYNYDTLNYTPFYTDILTIYLSPAGSILPGVTVRANYTKYQLDSMSRKADFDTIRGNVAPTVDSHAPEGFGATISMDRVWNKKAKQKVKAEKQFNKTEEQLYVDYRFSPQMVSYYTGLKGDTLRDYMSRYTPSYSWLRKHQSQQDVLLYINDKLKLFKKGAKT</sequence>
<dbReference type="STRING" id="1492898.SY85_12790"/>
<dbReference type="Proteomes" id="UP000077177">
    <property type="component" value="Chromosome"/>
</dbReference>
<reference evidence="1 2" key="2">
    <citation type="journal article" date="2016" name="Int. J. Syst. Evol. Microbiol.">
        <title>Flavisolibacter tropicus sp. nov., isolated from tropical soil.</title>
        <authorList>
            <person name="Lee J.J."/>
            <person name="Kang M.S."/>
            <person name="Kim G.S."/>
            <person name="Lee C.S."/>
            <person name="Lim S."/>
            <person name="Lee J."/>
            <person name="Roh S.H."/>
            <person name="Kang H."/>
            <person name="Ha J.M."/>
            <person name="Bae S."/>
            <person name="Jung H.Y."/>
            <person name="Kim M.K."/>
        </authorList>
    </citation>
    <scope>NUCLEOTIDE SEQUENCE [LARGE SCALE GENOMIC DNA]</scope>
    <source>
        <strain evidence="1 2">LCS9</strain>
    </source>
</reference>
<evidence type="ECO:0000313" key="1">
    <source>
        <dbReference type="EMBL" id="ANE51255.1"/>
    </source>
</evidence>
<evidence type="ECO:0008006" key="3">
    <source>
        <dbReference type="Google" id="ProtNLM"/>
    </source>
</evidence>
<dbReference type="AlphaFoldDB" id="A0A172TW02"/>
<evidence type="ECO:0000313" key="2">
    <source>
        <dbReference type="Proteomes" id="UP000077177"/>
    </source>
</evidence>
<dbReference type="EMBL" id="CP011390">
    <property type="protein sequence ID" value="ANE51255.1"/>
    <property type="molecule type" value="Genomic_DNA"/>
</dbReference>
<proteinExistence type="predicted"/>
<protein>
    <recommendedName>
        <fullName evidence="3">Carboxypeptidase-like regulatory domain-containing protein</fullName>
    </recommendedName>
</protein>
<reference evidence="2" key="1">
    <citation type="submission" date="2015-01" db="EMBL/GenBank/DDBJ databases">
        <title>Flavisolibacter sp./LCS9/ whole genome sequencing.</title>
        <authorList>
            <person name="Kim M.K."/>
            <person name="Srinivasan S."/>
            <person name="Lee J.-J."/>
        </authorList>
    </citation>
    <scope>NUCLEOTIDE SEQUENCE [LARGE SCALE GENOMIC DNA]</scope>
    <source>
        <strain evidence="2">LCS9</strain>
    </source>
</reference>
<dbReference type="InterPro" id="IPR008969">
    <property type="entry name" value="CarboxyPept-like_regulatory"/>
</dbReference>
<name>A0A172TW02_9BACT</name>
<accession>A0A172TW02</accession>